<evidence type="ECO:0000259" key="3">
    <source>
        <dbReference type="PROSITE" id="PS50837"/>
    </source>
</evidence>
<organism evidence="5 6">
    <name type="scientific">Kitasatospora phosalacinea</name>
    <dbReference type="NCBI Taxonomy" id="2065"/>
    <lineage>
        <taxon>Bacteria</taxon>
        <taxon>Bacillati</taxon>
        <taxon>Actinomycetota</taxon>
        <taxon>Actinomycetes</taxon>
        <taxon>Kitasatosporales</taxon>
        <taxon>Streptomycetaceae</taxon>
        <taxon>Kitasatospora</taxon>
    </lineage>
</organism>
<reference evidence="5" key="1">
    <citation type="submission" date="2023-02" db="EMBL/GenBank/DDBJ databases">
        <title>Kitasatospora phosalacinea NBRC 14362.</title>
        <authorList>
            <person name="Ichikawa N."/>
            <person name="Sato H."/>
            <person name="Tonouchi N."/>
        </authorList>
    </citation>
    <scope>NUCLEOTIDE SEQUENCE</scope>
    <source>
        <strain evidence="5">NBRC 14362</strain>
    </source>
</reference>
<dbReference type="Pfam" id="PF05729">
    <property type="entry name" value="NACHT"/>
    <property type="match status" value="1"/>
</dbReference>
<dbReference type="PANTHER" id="PTHR46844:SF1">
    <property type="entry name" value="SLR5058 PROTEIN"/>
    <property type="match status" value="1"/>
</dbReference>
<evidence type="ECO:0000313" key="5">
    <source>
        <dbReference type="EMBL" id="GLW53830.1"/>
    </source>
</evidence>
<dbReference type="Gene3D" id="3.80.10.10">
    <property type="entry name" value="Ribonuclease Inhibitor"/>
    <property type="match status" value="1"/>
</dbReference>
<keyword evidence="1" id="KW-0547">Nucleotide-binding</keyword>
<proteinExistence type="predicted"/>
<evidence type="ECO:0000256" key="2">
    <source>
        <dbReference type="ARBA" id="ARBA00022840"/>
    </source>
</evidence>
<dbReference type="Proteomes" id="UP001165143">
    <property type="component" value="Unassembled WGS sequence"/>
</dbReference>
<sequence>MADRRIDGVEALAVRSGLGRTTVSQALNGHKLPSERTVRVLARTLRAPAPPLLDLRRRAARPGAPAGPVEVPPEHREFESRYVAYVAERHRRLDIIGLDLRRPERSKWPLDTAYLSLELAGTGHREHPGGWHGATGRHDGTGRLDVPAIRVQRAEQALAGSRRVLVRGGAGSGKTTLLQWLAVTTAEDRLPAELAPLAGSVPFLLPLRTLVRHRELPRPDQFLGVLGSPLAAAQPPGWADTVMARGRAMVLLDGIDEVAEAARAGTKRWLTDLLAAYPRAFYATTTRPTAVDEGWLAGEDFRELTVRPMSSRDVGVFVTRWHDAARADATRADAAPEEVTALTTLEEQLKDAVRAQPDLAQLATTPLLCALVCALNRDRHGHLPGDRMSLYAAALSMLMVRRDEERDILGPEGIRLTEAQSTALLQRLAHWMLRNAYIEVDREDAEQVVADALPAMPQVAAQGTAPQILRHLLARTGLLRRPTEDTVDFVHRTFQDYLGAKAAVEARDFGLLDRQSTDSTWEDVLRMAVGHARAEERARIIRKLVTRGDRTAKHRTRLHLLAAACLMYATELDPAVREAVAERVEVLLPPRSDRQVEELVACGRFVLDLLPGPEGMSDPEQAFVARTVLRVGGDAAVPLLKRFRESRGTKLWEVLTNGDVVRGVDAEEYSREILAHCKAPVGLMVSTLEQMRAAPAVETLNHLYVSGDYTSAQLAEIPGLSGRREIFLLGNGLIEDLEFLGECRALSSFGFFECPSLRDLSGIRSVRLERLRIGLRHDLPLDFLGGLHGLREFEAVADEPGWSVRDLPIPASVTSVGVSGLIGLEGIERLADLSHVQVSNRLGRADWAELRKLPKLASLRFPVASEPMAELPTVERLTIENPSLAGFARVRAAFPNVQYLHLPYCTHLDAEHLEGFSGLTIAVPETAELLNADRLPPDVVIERS</sequence>
<dbReference type="InterPro" id="IPR027417">
    <property type="entry name" value="P-loop_NTPase"/>
</dbReference>
<dbReference type="InterPro" id="IPR001387">
    <property type="entry name" value="Cro/C1-type_HTH"/>
</dbReference>
<comment type="caution">
    <text evidence="5">The sequence shown here is derived from an EMBL/GenBank/DDBJ whole genome shotgun (WGS) entry which is preliminary data.</text>
</comment>
<evidence type="ECO:0000259" key="4">
    <source>
        <dbReference type="PROSITE" id="PS50943"/>
    </source>
</evidence>
<gene>
    <name evidence="5" type="ORF">Kpho01_18410</name>
</gene>
<feature type="domain" description="HTH cro/C1-type" evidence="4">
    <location>
        <begin position="10"/>
        <end position="52"/>
    </location>
</feature>
<dbReference type="PROSITE" id="PS50943">
    <property type="entry name" value="HTH_CROC1"/>
    <property type="match status" value="1"/>
</dbReference>
<accession>A0A9W6PEY2</accession>
<protein>
    <submittedName>
        <fullName evidence="5">ATP-binding protein</fullName>
    </submittedName>
</protein>
<name>A0A9W6PEY2_9ACTN</name>
<dbReference type="AlphaFoldDB" id="A0A9W6PEY2"/>
<dbReference type="PROSITE" id="PS50837">
    <property type="entry name" value="NACHT"/>
    <property type="match status" value="1"/>
</dbReference>
<dbReference type="InterPro" id="IPR007111">
    <property type="entry name" value="NACHT_NTPase"/>
</dbReference>
<keyword evidence="2 5" id="KW-0067">ATP-binding</keyword>
<dbReference type="SUPFAM" id="SSF52540">
    <property type="entry name" value="P-loop containing nucleoside triphosphate hydrolases"/>
    <property type="match status" value="1"/>
</dbReference>
<dbReference type="EMBL" id="BSRX01000009">
    <property type="protein sequence ID" value="GLW53830.1"/>
    <property type="molecule type" value="Genomic_DNA"/>
</dbReference>
<feature type="domain" description="NACHT" evidence="3">
    <location>
        <begin position="162"/>
        <end position="505"/>
    </location>
</feature>
<evidence type="ECO:0000256" key="1">
    <source>
        <dbReference type="ARBA" id="ARBA00022741"/>
    </source>
</evidence>
<dbReference type="PANTHER" id="PTHR46844">
    <property type="entry name" value="SLR5058 PROTEIN"/>
    <property type="match status" value="1"/>
</dbReference>
<evidence type="ECO:0000313" key="6">
    <source>
        <dbReference type="Proteomes" id="UP001165143"/>
    </source>
</evidence>
<dbReference type="GO" id="GO:0005524">
    <property type="term" value="F:ATP binding"/>
    <property type="evidence" value="ECO:0007669"/>
    <property type="project" value="UniProtKB-KW"/>
</dbReference>
<dbReference type="InterPro" id="IPR032675">
    <property type="entry name" value="LRR_dom_sf"/>
</dbReference>
<dbReference type="Gene3D" id="3.40.50.300">
    <property type="entry name" value="P-loop containing nucleotide triphosphate hydrolases"/>
    <property type="match status" value="1"/>
</dbReference>